<dbReference type="Gene3D" id="1.10.10.10">
    <property type="entry name" value="Winged helix-like DNA-binding domain superfamily/Winged helix DNA-binding domain"/>
    <property type="match status" value="1"/>
</dbReference>
<dbReference type="PRINTS" id="PR00778">
    <property type="entry name" value="HTHARSR"/>
</dbReference>
<organism evidence="3 4">
    <name type="scientific">Marinactinospora rubrisoli</name>
    <dbReference type="NCBI Taxonomy" id="2715399"/>
    <lineage>
        <taxon>Bacteria</taxon>
        <taxon>Bacillati</taxon>
        <taxon>Actinomycetota</taxon>
        <taxon>Actinomycetes</taxon>
        <taxon>Streptosporangiales</taxon>
        <taxon>Nocardiopsidaceae</taxon>
        <taxon>Marinactinospora</taxon>
    </lineage>
</organism>
<comment type="similarity">
    <text evidence="1">Belongs to the AHA1 family.</text>
</comment>
<protein>
    <submittedName>
        <fullName evidence="3">ArsR/SmtB family transcription factor</fullName>
    </submittedName>
</protein>
<dbReference type="InterPro" id="IPR011991">
    <property type="entry name" value="ArsR-like_HTH"/>
</dbReference>
<name>A0ABW2K8E6_9ACTN</name>
<keyword evidence="4" id="KW-1185">Reference proteome</keyword>
<dbReference type="Pfam" id="PF08327">
    <property type="entry name" value="AHSA1"/>
    <property type="match status" value="1"/>
</dbReference>
<accession>A0ABW2K8E6</accession>
<dbReference type="InterPro" id="IPR036388">
    <property type="entry name" value="WH-like_DNA-bd_sf"/>
</dbReference>
<dbReference type="EMBL" id="JBHTBH010000001">
    <property type="protein sequence ID" value="MFC7326251.1"/>
    <property type="molecule type" value="Genomic_DNA"/>
</dbReference>
<dbReference type="SMART" id="SM00418">
    <property type="entry name" value="HTH_ARSR"/>
    <property type="match status" value="1"/>
</dbReference>
<dbReference type="InterPro" id="IPR013538">
    <property type="entry name" value="ASHA1/2-like_C"/>
</dbReference>
<evidence type="ECO:0000313" key="4">
    <source>
        <dbReference type="Proteomes" id="UP001596540"/>
    </source>
</evidence>
<dbReference type="InterPro" id="IPR036390">
    <property type="entry name" value="WH_DNA-bd_sf"/>
</dbReference>
<dbReference type="Pfam" id="PF12840">
    <property type="entry name" value="HTH_20"/>
    <property type="match status" value="1"/>
</dbReference>
<dbReference type="Proteomes" id="UP001596540">
    <property type="component" value="Unassembled WGS sequence"/>
</dbReference>
<feature type="domain" description="HTH arsR-type" evidence="2">
    <location>
        <begin position="1"/>
        <end position="92"/>
    </location>
</feature>
<reference evidence="4" key="1">
    <citation type="journal article" date="2019" name="Int. J. Syst. Evol. Microbiol.">
        <title>The Global Catalogue of Microorganisms (GCM) 10K type strain sequencing project: providing services to taxonomists for standard genome sequencing and annotation.</title>
        <authorList>
            <consortium name="The Broad Institute Genomics Platform"/>
            <consortium name="The Broad Institute Genome Sequencing Center for Infectious Disease"/>
            <person name="Wu L."/>
            <person name="Ma J."/>
        </authorList>
    </citation>
    <scope>NUCLEOTIDE SEQUENCE [LARGE SCALE GENOMIC DNA]</scope>
    <source>
        <strain evidence="4">CGMCC 4.7382</strain>
    </source>
</reference>
<dbReference type="NCBIfam" id="NF033788">
    <property type="entry name" value="HTH_metalloreg"/>
    <property type="match status" value="1"/>
</dbReference>
<dbReference type="PROSITE" id="PS50987">
    <property type="entry name" value="HTH_ARSR_2"/>
    <property type="match status" value="1"/>
</dbReference>
<sequence>MSTEMEKVFRALADPTRRYLLDQLHEDNGQTLGELCERLDMTRQSATQHLGVLEAANLISTVRRGREKLHYLNPVPIREIQDRWIHKFEHPRLTVLSTVRQRAEELYMTDIPDFVYVTYINSTPEKVWHALTDADLTARWWGHRNVSDWRPGSSWEHRRTDGTRTADVVGTVVESSPPVRLVLTAARPGEERPTGPSRLTFDIESFGEIVRLTVTEENYRDQAERDGSAHGWPAVLSNLKSFIETGSPLPQEPWLVPER</sequence>
<comment type="caution">
    <text evidence="3">The sequence shown here is derived from an EMBL/GenBank/DDBJ whole genome shotgun (WGS) entry which is preliminary data.</text>
</comment>
<dbReference type="RefSeq" id="WP_379868025.1">
    <property type="nucleotide sequence ID" value="NZ_JBHTBH010000001.1"/>
</dbReference>
<dbReference type="PANTHER" id="PTHR38600:SF1">
    <property type="entry name" value="TRANSCRIPTIONAL REGULATORY PROTEIN"/>
    <property type="match status" value="1"/>
</dbReference>
<dbReference type="SUPFAM" id="SSF46785">
    <property type="entry name" value="Winged helix' DNA-binding domain"/>
    <property type="match status" value="1"/>
</dbReference>
<dbReference type="Gene3D" id="3.30.530.20">
    <property type="match status" value="1"/>
</dbReference>
<evidence type="ECO:0000313" key="3">
    <source>
        <dbReference type="EMBL" id="MFC7326251.1"/>
    </source>
</evidence>
<dbReference type="InterPro" id="IPR023393">
    <property type="entry name" value="START-like_dom_sf"/>
</dbReference>
<proteinExistence type="inferred from homology"/>
<dbReference type="SUPFAM" id="SSF55961">
    <property type="entry name" value="Bet v1-like"/>
    <property type="match status" value="1"/>
</dbReference>
<dbReference type="CDD" id="cd00090">
    <property type="entry name" value="HTH_ARSR"/>
    <property type="match status" value="1"/>
</dbReference>
<dbReference type="PANTHER" id="PTHR38600">
    <property type="entry name" value="TRANSCRIPTIONAL REGULATORY PROTEIN"/>
    <property type="match status" value="1"/>
</dbReference>
<dbReference type="CDD" id="cd08893">
    <property type="entry name" value="SRPBCC_CalC_Aha1-like_GntR-HTH"/>
    <property type="match status" value="1"/>
</dbReference>
<dbReference type="InterPro" id="IPR001845">
    <property type="entry name" value="HTH_ArsR_DNA-bd_dom"/>
</dbReference>
<evidence type="ECO:0000259" key="2">
    <source>
        <dbReference type="PROSITE" id="PS50987"/>
    </source>
</evidence>
<evidence type="ECO:0000256" key="1">
    <source>
        <dbReference type="ARBA" id="ARBA00006817"/>
    </source>
</evidence>
<gene>
    <name evidence="3" type="ORF">ACFQRF_00740</name>
</gene>